<feature type="binding site" evidence="10">
    <location>
        <position position="279"/>
    </location>
    <ligand>
        <name>ATP</name>
        <dbReference type="ChEBI" id="CHEBI:30616"/>
        <note>ligand shared between two neighboring subunits</note>
    </ligand>
</feature>
<dbReference type="InterPro" id="IPR002133">
    <property type="entry name" value="S-AdoMet_synthetase"/>
</dbReference>
<reference evidence="16 17" key="1">
    <citation type="submission" date="2016-05" db="EMBL/GenBank/DDBJ databases">
        <title>Complete genome sequence of Novosphingobium guangzhouense SA925(T).</title>
        <authorList>
            <person name="Sha S."/>
        </authorList>
    </citation>
    <scope>NUCLEOTIDE SEQUENCE [LARGE SCALE GENOMIC DNA]</scope>
    <source>
        <strain evidence="16 17">SA925</strain>
    </source>
</reference>
<dbReference type="Pfam" id="PF02772">
    <property type="entry name" value="S-AdoMet_synt_M"/>
    <property type="match status" value="1"/>
</dbReference>
<dbReference type="AlphaFoldDB" id="A0A2K2FZ91"/>
<feature type="binding site" evidence="10">
    <location>
        <position position="252"/>
    </location>
    <ligand>
        <name>L-methionine</name>
        <dbReference type="ChEBI" id="CHEBI:57844"/>
        <note>ligand shared between two neighboring subunits</note>
    </ligand>
</feature>
<dbReference type="Proteomes" id="UP000236327">
    <property type="component" value="Unassembled WGS sequence"/>
</dbReference>
<evidence type="ECO:0000256" key="2">
    <source>
        <dbReference type="ARBA" id="ARBA00009685"/>
    </source>
</evidence>
<keyword evidence="17" id="KW-1185">Reference proteome</keyword>
<dbReference type="Pfam" id="PF02773">
    <property type="entry name" value="S-AdoMet_synt_C"/>
    <property type="match status" value="1"/>
</dbReference>
<dbReference type="FunFam" id="3.30.300.10:FF:000003">
    <property type="entry name" value="S-adenosylmethionine synthase"/>
    <property type="match status" value="1"/>
</dbReference>
<evidence type="ECO:0000313" key="17">
    <source>
        <dbReference type="Proteomes" id="UP000236327"/>
    </source>
</evidence>
<comment type="caution">
    <text evidence="10">Lacks conserved residue(s) required for the propagation of feature annotation.</text>
</comment>
<dbReference type="Pfam" id="PF00438">
    <property type="entry name" value="S-AdoMet_synt_N"/>
    <property type="match status" value="1"/>
</dbReference>
<feature type="binding site" evidence="10">
    <location>
        <position position="275"/>
    </location>
    <ligand>
        <name>ATP</name>
        <dbReference type="ChEBI" id="CHEBI:30616"/>
        <note>ligand shared between two neighboring subunits</note>
    </ligand>
</feature>
<keyword evidence="8 10" id="KW-0460">Magnesium</keyword>
<comment type="pathway">
    <text evidence="1 10">Amino-acid biosynthesis; S-adenosyl-L-methionine biosynthesis; S-adenosyl-L-methionine from L-methionine: step 1/1.</text>
</comment>
<feature type="binding site" description="in other chain" evidence="10">
    <location>
        <position position="16"/>
    </location>
    <ligand>
        <name>ATP</name>
        <dbReference type="ChEBI" id="CHEBI:30616"/>
        <note>ligand shared between two neighboring subunits</note>
    </ligand>
</feature>
<comment type="subunit">
    <text evidence="10">Homotetramer; dimer of dimers.</text>
</comment>
<dbReference type="UniPathway" id="UPA00315">
    <property type="reaction ID" value="UER00080"/>
</dbReference>
<dbReference type="SUPFAM" id="SSF55973">
    <property type="entry name" value="S-adenosylmethionine synthetase"/>
    <property type="match status" value="3"/>
</dbReference>
<dbReference type="InterPro" id="IPR022629">
    <property type="entry name" value="S-AdoMet_synt_central"/>
</dbReference>
<evidence type="ECO:0000259" key="15">
    <source>
        <dbReference type="Pfam" id="PF02773"/>
    </source>
</evidence>
<keyword evidence="6 10" id="KW-0547">Nucleotide-binding</keyword>
<feature type="domain" description="S-adenosylmethionine synthetase N-terminal" evidence="13">
    <location>
        <begin position="4"/>
        <end position="111"/>
    </location>
</feature>
<dbReference type="NCBIfam" id="TIGR01034">
    <property type="entry name" value="metK"/>
    <property type="match status" value="1"/>
</dbReference>
<accession>A0A2K2FZ91</accession>
<comment type="caution">
    <text evidence="16">The sequence shown here is derived from an EMBL/GenBank/DDBJ whole genome shotgun (WGS) entry which is preliminary data.</text>
</comment>
<feature type="region of interest" description="Flexible loop" evidence="10">
    <location>
        <begin position="109"/>
        <end position="119"/>
    </location>
</feature>
<dbReference type="GO" id="GO:0006730">
    <property type="term" value="P:one-carbon metabolic process"/>
    <property type="evidence" value="ECO:0007669"/>
    <property type="project" value="UniProtKB-KW"/>
</dbReference>
<dbReference type="OrthoDB" id="9801686at2"/>
<feature type="binding site" evidence="10">
    <location>
        <position position="18"/>
    </location>
    <ligand>
        <name>Mg(2+)</name>
        <dbReference type="ChEBI" id="CHEBI:18420"/>
    </ligand>
</feature>
<comment type="similarity">
    <text evidence="2 10 12">Belongs to the AdoMet synthase family.</text>
</comment>
<feature type="binding site" description="in other chain" evidence="10">
    <location>
        <begin position="258"/>
        <end position="259"/>
    </location>
    <ligand>
        <name>ATP</name>
        <dbReference type="ChEBI" id="CHEBI:30616"/>
        <note>ligand shared between two neighboring subunits</note>
    </ligand>
</feature>
<evidence type="ECO:0000256" key="11">
    <source>
        <dbReference type="RuleBase" id="RU000542"/>
    </source>
</evidence>
<evidence type="ECO:0000259" key="13">
    <source>
        <dbReference type="Pfam" id="PF00438"/>
    </source>
</evidence>
<dbReference type="EC" id="2.5.1.6" evidence="10"/>
<evidence type="ECO:0000259" key="14">
    <source>
        <dbReference type="Pfam" id="PF02772"/>
    </source>
</evidence>
<keyword evidence="9 10" id="KW-0630">Potassium</keyword>
<feature type="binding site" description="in other chain" evidence="10">
    <location>
        <position position="109"/>
    </location>
    <ligand>
        <name>L-methionine</name>
        <dbReference type="ChEBI" id="CHEBI:57844"/>
        <note>ligand shared between two neighboring subunits</note>
    </ligand>
</feature>
<dbReference type="EMBL" id="LYMM01000040">
    <property type="protein sequence ID" value="PNU04103.1"/>
    <property type="molecule type" value="Genomic_DNA"/>
</dbReference>
<dbReference type="InterPro" id="IPR022636">
    <property type="entry name" value="S-AdoMet_synthetase_sfam"/>
</dbReference>
<dbReference type="Gene3D" id="3.30.300.10">
    <property type="match status" value="3"/>
</dbReference>
<keyword evidence="4 10" id="KW-0808">Transferase</keyword>
<evidence type="ECO:0000256" key="12">
    <source>
        <dbReference type="RuleBase" id="RU004462"/>
    </source>
</evidence>
<feature type="binding site" evidence="10">
    <location>
        <position position="252"/>
    </location>
    <ligand>
        <name>ATP</name>
        <dbReference type="ChEBI" id="CHEBI:30616"/>
        <note>ligand shared between two neighboring subunits</note>
    </ligand>
</feature>
<dbReference type="GO" id="GO:0005524">
    <property type="term" value="F:ATP binding"/>
    <property type="evidence" value="ECO:0007669"/>
    <property type="project" value="UniProtKB-UniRule"/>
</dbReference>
<evidence type="ECO:0000256" key="3">
    <source>
        <dbReference type="ARBA" id="ARBA00022563"/>
    </source>
</evidence>
<organism evidence="16 17">
    <name type="scientific">Novosphingobium guangzhouense</name>
    <dbReference type="NCBI Taxonomy" id="1850347"/>
    <lineage>
        <taxon>Bacteria</taxon>
        <taxon>Pseudomonadati</taxon>
        <taxon>Pseudomonadota</taxon>
        <taxon>Alphaproteobacteria</taxon>
        <taxon>Sphingomonadales</taxon>
        <taxon>Sphingomonadaceae</taxon>
        <taxon>Novosphingobium</taxon>
    </lineage>
</organism>
<dbReference type="PROSITE" id="PS00377">
    <property type="entry name" value="ADOMET_SYNTHASE_2"/>
    <property type="match status" value="1"/>
</dbReference>
<dbReference type="PIRSF" id="PIRSF000497">
    <property type="entry name" value="MAT"/>
    <property type="match status" value="1"/>
</dbReference>
<sequence>MRSNYVFTSESVSEGHPDKVSDQISDAIVDLFLSKDPEARVACETLTTTQLVVLAGEIRCKGVYENGEWAEGALEEIEATVRNVVKKIGYAQDGFHWENLEFINRLHGQSAHIAQGVDAAGNKDEGAGDQGIMFGFACDETPDLMPATLDYSHKILHRLAEDRHSGAAPFLEPDAKSQVTLRFENGVPVAAAAVVVSTQHAPGYDKGEKEAELKAYVKKVVTELLPEGFVTAETVFHINPTGSFEIGGPDGDAGLTGRKIIVDTYGGASPHGGGAFSGKDPTKVDRSAAYVTRYLAKNVVAAGLAKRCTIQVSYAIGVSAPLSLYVDTHGTAADGIDDAALEAAITKVSADKLGGLTPRGIRVGLGLNKPIYGPTAAYGHFGRQPEGDLFPWERTDLADALKAAL</sequence>
<keyword evidence="3 10" id="KW-0554">One-carbon metabolism</keyword>
<evidence type="ECO:0000313" key="16">
    <source>
        <dbReference type="EMBL" id="PNU04103.1"/>
    </source>
</evidence>
<dbReference type="InterPro" id="IPR022628">
    <property type="entry name" value="S-AdoMet_synt_N"/>
</dbReference>
<dbReference type="GO" id="GO:0000287">
    <property type="term" value="F:magnesium ion binding"/>
    <property type="evidence" value="ECO:0007669"/>
    <property type="project" value="UniProtKB-UniRule"/>
</dbReference>
<proteinExistence type="inferred from homology"/>
<evidence type="ECO:0000256" key="7">
    <source>
        <dbReference type="ARBA" id="ARBA00022840"/>
    </source>
</evidence>
<gene>
    <name evidence="10" type="primary">metK</name>
    <name evidence="16" type="ORF">A8V01_05775</name>
</gene>
<keyword evidence="5 10" id="KW-0479">Metal-binding</keyword>
<feature type="domain" description="S-adenosylmethionine synthetase central" evidence="14">
    <location>
        <begin position="125"/>
        <end position="244"/>
    </location>
</feature>
<feature type="domain" description="S-adenosylmethionine synthetase C-terminal" evidence="15">
    <location>
        <begin position="246"/>
        <end position="394"/>
    </location>
</feature>
<comment type="cofactor">
    <cofactor evidence="10">
        <name>Mg(2+)</name>
        <dbReference type="ChEBI" id="CHEBI:18420"/>
    </cofactor>
    <text evidence="10">Binds 2 divalent ions per subunit.</text>
</comment>
<dbReference type="GO" id="GO:0006556">
    <property type="term" value="P:S-adenosylmethionine biosynthetic process"/>
    <property type="evidence" value="ECO:0007669"/>
    <property type="project" value="UniProtKB-UniRule"/>
</dbReference>
<comment type="cofactor">
    <cofactor evidence="10">
        <name>K(+)</name>
        <dbReference type="ChEBI" id="CHEBI:29103"/>
    </cofactor>
    <text evidence="10">Binds 1 potassium ion per subunit.</text>
</comment>
<evidence type="ECO:0000256" key="10">
    <source>
        <dbReference type="HAMAP-Rule" id="MF_00086"/>
    </source>
</evidence>
<keyword evidence="10" id="KW-0963">Cytoplasm</keyword>
<evidence type="ECO:0000256" key="4">
    <source>
        <dbReference type="ARBA" id="ARBA00022679"/>
    </source>
</evidence>
<comment type="function">
    <text evidence="10">Catalyzes the formation of S-adenosylmethionine (AdoMet) from methionine and ATP. The overall synthetic reaction is composed of two sequential steps, AdoMet formation and the subsequent tripolyphosphate hydrolysis which occurs prior to release of AdoMet from the enzyme.</text>
</comment>
<evidence type="ECO:0000256" key="6">
    <source>
        <dbReference type="ARBA" id="ARBA00022741"/>
    </source>
</evidence>
<keyword evidence="7 10" id="KW-0067">ATP-binding</keyword>
<dbReference type="InterPro" id="IPR022630">
    <property type="entry name" value="S-AdoMet_synt_C"/>
</dbReference>
<evidence type="ECO:0000256" key="9">
    <source>
        <dbReference type="ARBA" id="ARBA00022958"/>
    </source>
</evidence>
<name>A0A2K2FZ91_9SPHN</name>
<dbReference type="GO" id="GO:0005737">
    <property type="term" value="C:cytoplasm"/>
    <property type="evidence" value="ECO:0007669"/>
    <property type="project" value="UniProtKB-SubCell"/>
</dbReference>
<feature type="binding site" description="in other chain" evidence="10">
    <location>
        <begin position="174"/>
        <end position="176"/>
    </location>
    <ligand>
        <name>ATP</name>
        <dbReference type="ChEBI" id="CHEBI:30616"/>
        <note>ligand shared between two neighboring subunits</note>
    </ligand>
</feature>
<dbReference type="PANTHER" id="PTHR11964">
    <property type="entry name" value="S-ADENOSYLMETHIONINE SYNTHETASE"/>
    <property type="match status" value="1"/>
</dbReference>
<comment type="subcellular location">
    <subcellularLocation>
        <location evidence="10 11">Cytoplasm</location>
    </subcellularLocation>
</comment>
<dbReference type="PROSITE" id="PS00376">
    <property type="entry name" value="ADOMET_SYNTHASE_1"/>
    <property type="match status" value="1"/>
</dbReference>
<dbReference type="CDD" id="cd18079">
    <property type="entry name" value="S-AdoMet_synt"/>
    <property type="match status" value="1"/>
</dbReference>
<dbReference type="HAMAP" id="MF_00086">
    <property type="entry name" value="S_AdoMet_synth1"/>
    <property type="match status" value="1"/>
</dbReference>
<evidence type="ECO:0000256" key="5">
    <source>
        <dbReference type="ARBA" id="ARBA00022723"/>
    </source>
</evidence>
<dbReference type="RefSeq" id="WP_103096701.1">
    <property type="nucleotide sequence ID" value="NZ_LYMM01000040.1"/>
</dbReference>
<feature type="binding site" evidence="10">
    <location>
        <position position="44"/>
    </location>
    <ligand>
        <name>K(+)</name>
        <dbReference type="ChEBI" id="CHEBI:29103"/>
    </ligand>
</feature>
<evidence type="ECO:0000256" key="8">
    <source>
        <dbReference type="ARBA" id="ARBA00022842"/>
    </source>
</evidence>
<feature type="binding site" description="in other chain" evidence="10">
    <location>
        <position position="57"/>
    </location>
    <ligand>
        <name>L-methionine</name>
        <dbReference type="ChEBI" id="CHEBI:57844"/>
        <note>ligand shared between two neighboring subunits</note>
    </ligand>
</feature>
<dbReference type="InterPro" id="IPR022631">
    <property type="entry name" value="ADOMET_SYNTHASE_CS"/>
</dbReference>
<protein>
    <recommendedName>
        <fullName evidence="10">S-adenosylmethionine synthase</fullName>
        <shortName evidence="10">AdoMet synthase</shortName>
        <ecNumber evidence="10">2.5.1.6</ecNumber>
    </recommendedName>
    <alternativeName>
        <fullName evidence="10">MAT</fullName>
    </alternativeName>
    <alternativeName>
        <fullName evidence="10">Methionine adenosyltransferase</fullName>
    </alternativeName>
</protein>
<evidence type="ECO:0000256" key="1">
    <source>
        <dbReference type="ARBA" id="ARBA00005224"/>
    </source>
</evidence>
<comment type="catalytic activity">
    <reaction evidence="10">
        <text>L-methionine + ATP + H2O = S-adenosyl-L-methionine + phosphate + diphosphate</text>
        <dbReference type="Rhea" id="RHEA:21080"/>
        <dbReference type="ChEBI" id="CHEBI:15377"/>
        <dbReference type="ChEBI" id="CHEBI:30616"/>
        <dbReference type="ChEBI" id="CHEBI:33019"/>
        <dbReference type="ChEBI" id="CHEBI:43474"/>
        <dbReference type="ChEBI" id="CHEBI:57844"/>
        <dbReference type="ChEBI" id="CHEBI:59789"/>
        <dbReference type="EC" id="2.5.1.6"/>
    </reaction>
</comment>
<dbReference type="GO" id="GO:0004478">
    <property type="term" value="F:methionine adenosyltransferase activity"/>
    <property type="evidence" value="ECO:0007669"/>
    <property type="project" value="UniProtKB-UniRule"/>
</dbReference>
<feature type="binding site" description="in other chain" evidence="10">
    <location>
        <position position="283"/>
    </location>
    <ligand>
        <name>L-methionine</name>
        <dbReference type="ChEBI" id="CHEBI:57844"/>
        <note>ligand shared between two neighboring subunits</note>
    </ligand>
</feature>